<organism evidence="8 9">
    <name type="scientific">Ostreobium quekettii</name>
    <dbReference type="NCBI Taxonomy" id="121088"/>
    <lineage>
        <taxon>Eukaryota</taxon>
        <taxon>Viridiplantae</taxon>
        <taxon>Chlorophyta</taxon>
        <taxon>core chlorophytes</taxon>
        <taxon>Ulvophyceae</taxon>
        <taxon>TCBD clade</taxon>
        <taxon>Bryopsidales</taxon>
        <taxon>Ostreobineae</taxon>
        <taxon>Ostreobiaceae</taxon>
        <taxon>Ostreobium</taxon>
    </lineage>
</organism>
<dbReference type="CDD" id="cd05168">
    <property type="entry name" value="PI4Kc_III_beta"/>
    <property type="match status" value="1"/>
</dbReference>
<dbReference type="InterPro" id="IPR011009">
    <property type="entry name" value="Kinase-like_dom_sf"/>
</dbReference>
<dbReference type="GO" id="GO:0016020">
    <property type="term" value="C:membrane"/>
    <property type="evidence" value="ECO:0007669"/>
    <property type="project" value="TreeGrafter"/>
</dbReference>
<dbReference type="PROSITE" id="PS50290">
    <property type="entry name" value="PI3_4_KINASE_3"/>
    <property type="match status" value="1"/>
</dbReference>
<dbReference type="InterPro" id="IPR018936">
    <property type="entry name" value="PI3/4_kinase_CS"/>
</dbReference>
<dbReference type="InterPro" id="IPR057754">
    <property type="entry name" value="PI4-kinase_beta/PIK1_cat"/>
</dbReference>
<evidence type="ECO:0000256" key="3">
    <source>
        <dbReference type="ARBA" id="ARBA00022679"/>
    </source>
</evidence>
<dbReference type="Proteomes" id="UP000708148">
    <property type="component" value="Unassembled WGS sequence"/>
</dbReference>
<feature type="region of interest" description="Disordered" evidence="5">
    <location>
        <begin position="169"/>
        <end position="211"/>
    </location>
</feature>
<proteinExistence type="predicted"/>
<dbReference type="SMART" id="SM00146">
    <property type="entry name" value="PI3Kc"/>
    <property type="match status" value="1"/>
</dbReference>
<dbReference type="InterPro" id="IPR049160">
    <property type="entry name" value="PI4KB-PIK1_PIK"/>
</dbReference>
<dbReference type="FunFam" id="1.10.1070.11:FF:000016">
    <property type="entry name" value="PIK1p Phosphatidylinositol 4-kinase"/>
    <property type="match status" value="1"/>
</dbReference>
<accession>A0A8S1J0X2</accession>
<feature type="domain" description="PI3K/PI4K catalytic" evidence="6">
    <location>
        <begin position="737"/>
        <end position="1005"/>
    </location>
</feature>
<evidence type="ECO:0000259" key="7">
    <source>
        <dbReference type="PROSITE" id="PS51545"/>
    </source>
</evidence>
<dbReference type="InterPro" id="IPR015433">
    <property type="entry name" value="PI3/4_kinase"/>
</dbReference>
<dbReference type="SUPFAM" id="SSF48371">
    <property type="entry name" value="ARM repeat"/>
    <property type="match status" value="1"/>
</dbReference>
<comment type="caution">
    <text evidence="8">The sequence shown here is derived from an EMBL/GenBank/DDBJ whole genome shotgun (WGS) entry which is preliminary data.</text>
</comment>
<dbReference type="InterPro" id="IPR000403">
    <property type="entry name" value="PI3/4_kinase_cat_dom"/>
</dbReference>
<evidence type="ECO:0000256" key="4">
    <source>
        <dbReference type="ARBA" id="ARBA00022777"/>
    </source>
</evidence>
<protein>
    <recommendedName>
        <fullName evidence="2">1-phosphatidylinositol 4-kinase</fullName>
        <ecNumber evidence="2">2.7.1.67</ecNumber>
    </recommendedName>
</protein>
<comment type="catalytic activity">
    <reaction evidence="1">
        <text>a 1,2-diacyl-sn-glycero-3-phospho-(1D-myo-inositol) + ATP = a 1,2-diacyl-sn-glycero-3-phospho-(1D-myo-inositol 4-phosphate) + ADP + H(+)</text>
        <dbReference type="Rhea" id="RHEA:19877"/>
        <dbReference type="ChEBI" id="CHEBI:15378"/>
        <dbReference type="ChEBI" id="CHEBI:30616"/>
        <dbReference type="ChEBI" id="CHEBI:57880"/>
        <dbReference type="ChEBI" id="CHEBI:58178"/>
        <dbReference type="ChEBI" id="CHEBI:456216"/>
        <dbReference type="EC" id="2.7.1.67"/>
    </reaction>
</comment>
<dbReference type="PROSITE" id="PS00915">
    <property type="entry name" value="PI3_4_KINASE_1"/>
    <property type="match status" value="1"/>
</dbReference>
<dbReference type="OrthoDB" id="10264149at2759"/>
<dbReference type="SUPFAM" id="SSF56112">
    <property type="entry name" value="Protein kinase-like (PK-like)"/>
    <property type="match status" value="1"/>
</dbReference>
<dbReference type="GO" id="GO:0046854">
    <property type="term" value="P:phosphatidylinositol phosphate biosynthetic process"/>
    <property type="evidence" value="ECO:0007669"/>
    <property type="project" value="InterPro"/>
</dbReference>
<dbReference type="PANTHER" id="PTHR10048:SF22">
    <property type="entry name" value="PHOSPHATIDYLINOSITOL 4-KINASE BETA"/>
    <property type="match status" value="1"/>
</dbReference>
<dbReference type="Gene3D" id="3.30.1010.10">
    <property type="entry name" value="Phosphatidylinositol 3-kinase Catalytic Subunit, Chain A, domain 4"/>
    <property type="match status" value="1"/>
</dbReference>
<evidence type="ECO:0000256" key="2">
    <source>
        <dbReference type="ARBA" id="ARBA00012169"/>
    </source>
</evidence>
<keyword evidence="3" id="KW-0808">Transferase</keyword>
<dbReference type="PROSITE" id="PS00916">
    <property type="entry name" value="PI3_4_KINASE_2"/>
    <property type="match status" value="1"/>
</dbReference>
<feature type="domain" description="PIK helical" evidence="7">
    <location>
        <begin position="1"/>
        <end position="127"/>
    </location>
</feature>
<dbReference type="EMBL" id="CAJHUC010001347">
    <property type="protein sequence ID" value="CAD7700802.1"/>
    <property type="molecule type" value="Genomic_DNA"/>
</dbReference>
<dbReference type="Gene3D" id="1.25.40.70">
    <property type="entry name" value="Phosphatidylinositol 3-kinase, accessory domain (PIK)"/>
    <property type="match status" value="1"/>
</dbReference>
<gene>
    <name evidence="8" type="ORF">OSTQU699_LOCUS6161</name>
</gene>
<reference evidence="8" key="1">
    <citation type="submission" date="2020-12" db="EMBL/GenBank/DDBJ databases">
        <authorList>
            <person name="Iha C."/>
        </authorList>
    </citation>
    <scope>NUCLEOTIDE SEQUENCE</scope>
</reference>
<evidence type="ECO:0000256" key="5">
    <source>
        <dbReference type="SAM" id="MobiDB-lite"/>
    </source>
</evidence>
<evidence type="ECO:0000313" key="9">
    <source>
        <dbReference type="Proteomes" id="UP000708148"/>
    </source>
</evidence>
<name>A0A8S1J0X2_9CHLO</name>
<feature type="compositionally biased region" description="Low complexity" evidence="5">
    <location>
        <begin position="481"/>
        <end position="492"/>
    </location>
</feature>
<keyword evidence="9" id="KW-1185">Reference proteome</keyword>
<evidence type="ECO:0000313" key="8">
    <source>
        <dbReference type="EMBL" id="CAD7700802.1"/>
    </source>
</evidence>
<dbReference type="PROSITE" id="PS51545">
    <property type="entry name" value="PIK_HELICAL"/>
    <property type="match status" value="1"/>
</dbReference>
<dbReference type="GO" id="GO:0048015">
    <property type="term" value="P:phosphatidylinositol-mediated signaling"/>
    <property type="evidence" value="ECO:0007669"/>
    <property type="project" value="TreeGrafter"/>
</dbReference>
<dbReference type="InterPro" id="IPR036940">
    <property type="entry name" value="PI3/4_kinase_cat_sf"/>
</dbReference>
<evidence type="ECO:0000256" key="1">
    <source>
        <dbReference type="ARBA" id="ARBA00001686"/>
    </source>
</evidence>
<dbReference type="PANTHER" id="PTHR10048">
    <property type="entry name" value="PHOSPHATIDYLINOSITOL KINASE"/>
    <property type="match status" value="1"/>
</dbReference>
<dbReference type="InterPro" id="IPR001263">
    <property type="entry name" value="PI3K_accessory_dom"/>
</dbReference>
<dbReference type="Gene3D" id="1.10.1070.11">
    <property type="entry name" value="Phosphatidylinositol 3-/4-kinase, catalytic domain"/>
    <property type="match status" value="1"/>
</dbReference>
<dbReference type="EC" id="2.7.1.67" evidence="2"/>
<dbReference type="Pfam" id="PF21245">
    <property type="entry name" value="PI4KB-PIK1_PIK"/>
    <property type="match status" value="1"/>
</dbReference>
<sequence>MNRMKPRPSQTAAKGRTDLLLRLFDSQFFDAWLALTYIYRRETSAGVQDYLCNKLHDLPEHDLERYLSQFCQLIACKPGGSLERVLVDLCSRSLRLAVKVFWLFKAISQDPKYKHVAEVLDKCEKAALNGSWELPFKDPALQPLSPNSEDISSGGALFSHALSARSHGKLSQDGLDDFHGSGANSSPYRESSPETPRPFSPMGGGSPSLCSSIDMGQGLEGLIGSSNPYLKGLVSECMEAERLPSQELSVDTDMSSSANFERCRMLRQELGEGEGVTALLEKSCKNAAQCGSGLVIATEDEVLDEPPSSPRLRQTTFGATLDFIDALCDASSGLVHIAQEARLKALCRGLCDINNEIDYCSRNSVAVYFPMCEKNERIVRLVPNEVVLLNSREKAPFLLLIEVLQTDKDGERTEADEVDGELSDQYADSAHSLMARTESHIQAGPGPGSKPPMGPVRAVATRDADAPGSSAARGMPPMCTGRSLSESSASRDSLGDHRAATGRKGLPRLQGSVLGNSSAGTVPADLMLTPKNSFTRRLDRAMTSLRGDGPLVRVKVKVMENADEVLRAAAERQQTDSEEQWTALGGVAGSEVEGSASGSLSSSKTLSLLSRIGLCRTPCLDLGIGEEWYSLSRSKKDEDKVVTVNLEVVGGLNLHIPPPSKRNRRVPSQEAIELVADKCKVDSIPPPALSGPLAFNPYDTRSWSEASVATGIEMTAEEKQALKRQKRAKEVYGQRWVDKVAAVRRQSPHGRRKGWQLRCVIVKSGDDCRQELMAVQLIRVFQDIFHEAKLPLWLRPYDVLVTSNRTALIEFIPDALSIHSIKHRSRPGTSLSQHFFDKFRKGTPECAAAQRNFVESMAAYSLYCYLLQVKDRHNSNLMLDDDGHIIHIDFGFMLSNSPGGVNFEAAPFKLTREFLEVMDSNSEGKASELFDYFKVLCIKGFLACRKHSDRIILLCEMMLKAGFPCFKTGERALKALNKRFHLNYPEEQCVQVVLGLISDSLDSWRTRQYDYYQRVLNGIL</sequence>
<dbReference type="InterPro" id="IPR016024">
    <property type="entry name" value="ARM-type_fold"/>
</dbReference>
<dbReference type="GO" id="GO:0005737">
    <property type="term" value="C:cytoplasm"/>
    <property type="evidence" value="ECO:0007669"/>
    <property type="project" value="TreeGrafter"/>
</dbReference>
<dbReference type="AlphaFoldDB" id="A0A8S1J0X2"/>
<dbReference type="GO" id="GO:0004430">
    <property type="term" value="F:1-phosphatidylinositol 4-kinase activity"/>
    <property type="evidence" value="ECO:0007669"/>
    <property type="project" value="UniProtKB-EC"/>
</dbReference>
<dbReference type="Pfam" id="PF00454">
    <property type="entry name" value="PI3_PI4_kinase"/>
    <property type="match status" value="1"/>
</dbReference>
<keyword evidence="4" id="KW-0418">Kinase</keyword>
<feature type="region of interest" description="Disordered" evidence="5">
    <location>
        <begin position="440"/>
        <end position="517"/>
    </location>
</feature>
<evidence type="ECO:0000259" key="6">
    <source>
        <dbReference type="PROSITE" id="PS50290"/>
    </source>
</evidence>
<dbReference type="InterPro" id="IPR042236">
    <property type="entry name" value="PI3K_accessory_sf"/>
</dbReference>